<dbReference type="EMBL" id="NTFS01000517">
    <property type="protein sequence ID" value="PAX49831.1"/>
    <property type="molecule type" value="Genomic_DNA"/>
</dbReference>
<sequence>MSVSNICHFLIGVPGSGKSTFADALEKLGNYVIVSTDEIRSRLYGDAAIQGNWHEIENQALLLIRQAQILGKGVIYDATNFKRAFRMDFLIKLEDGKTSPHWIAWHFKTPIETCIEWNQKRDRQVPQPIIESMSRLLTNFPPLVAEGFAAVEDIDITKFPPDAAALTVKIEKRISTLQRSIINRNNRTQNNSIIFHRYSGLLDFDRLMYLISLIIKYPGIGDLHSSNPNLLAKILGHLPEITSHVDEITKIMAKLHGTIYANQTEINTDLQWLEENGVIVGKGEQISPISPPLLPNTNYPLSPLPS</sequence>
<evidence type="ECO:0000313" key="1">
    <source>
        <dbReference type="EMBL" id="PAX49831.1"/>
    </source>
</evidence>
<evidence type="ECO:0000313" key="2">
    <source>
        <dbReference type="Proteomes" id="UP000218238"/>
    </source>
</evidence>
<protein>
    <submittedName>
        <fullName evidence="1">Kinase</fullName>
    </submittedName>
</protein>
<name>A0A2A2TB66_9CYAN</name>
<dbReference type="Gene3D" id="3.40.50.300">
    <property type="entry name" value="P-loop containing nucleotide triphosphate hydrolases"/>
    <property type="match status" value="1"/>
</dbReference>
<keyword evidence="2" id="KW-1185">Reference proteome</keyword>
<dbReference type="InterPro" id="IPR027417">
    <property type="entry name" value="P-loop_NTPase"/>
</dbReference>
<dbReference type="AlphaFoldDB" id="A0A2A2TB66"/>
<dbReference type="OrthoDB" id="484613at2"/>
<dbReference type="Pfam" id="PF13671">
    <property type="entry name" value="AAA_33"/>
    <property type="match status" value="1"/>
</dbReference>
<dbReference type="RefSeq" id="WP_143289466.1">
    <property type="nucleotide sequence ID" value="NZ_NTFS01000517.1"/>
</dbReference>
<feature type="non-terminal residue" evidence="1">
    <location>
        <position position="306"/>
    </location>
</feature>
<dbReference type="GO" id="GO:0016301">
    <property type="term" value="F:kinase activity"/>
    <property type="evidence" value="ECO:0007669"/>
    <property type="project" value="UniProtKB-KW"/>
</dbReference>
<proteinExistence type="predicted"/>
<dbReference type="Proteomes" id="UP000218238">
    <property type="component" value="Unassembled WGS sequence"/>
</dbReference>
<accession>A0A2A2TB66</accession>
<keyword evidence="1" id="KW-0418">Kinase</keyword>
<dbReference type="SUPFAM" id="SSF52540">
    <property type="entry name" value="P-loop containing nucleoside triphosphate hydrolases"/>
    <property type="match status" value="1"/>
</dbReference>
<comment type="caution">
    <text evidence="1">The sequence shown here is derived from an EMBL/GenBank/DDBJ whole genome shotgun (WGS) entry which is preliminary data.</text>
</comment>
<keyword evidence="1" id="KW-0808">Transferase</keyword>
<reference evidence="1 2" key="1">
    <citation type="submission" date="2017-08" db="EMBL/GenBank/DDBJ databases">
        <title>Draft genome sequence of filamentous cyanobacterium Calothrix elsteri CCALA 953.</title>
        <authorList>
            <person name="Gagunashvili A.N."/>
            <person name="Elster J."/>
            <person name="Andresson O.S."/>
        </authorList>
    </citation>
    <scope>NUCLEOTIDE SEQUENCE [LARGE SCALE GENOMIC DNA]</scope>
    <source>
        <strain evidence="1 2">CCALA 953</strain>
    </source>
</reference>
<gene>
    <name evidence="1" type="ORF">CK510_27540</name>
</gene>
<organism evidence="1 2">
    <name type="scientific">Brunnivagina elsteri CCALA 953</name>
    <dbReference type="NCBI Taxonomy" id="987040"/>
    <lineage>
        <taxon>Bacteria</taxon>
        <taxon>Bacillati</taxon>
        <taxon>Cyanobacteriota</taxon>
        <taxon>Cyanophyceae</taxon>
        <taxon>Nostocales</taxon>
        <taxon>Calotrichaceae</taxon>
        <taxon>Brunnivagina</taxon>
    </lineage>
</organism>